<feature type="compositionally biased region" description="Basic and acidic residues" evidence="2">
    <location>
        <begin position="66"/>
        <end position="75"/>
    </location>
</feature>
<dbReference type="PANTHER" id="PTHR35369:SF2">
    <property type="entry name" value="BLR3025 PROTEIN"/>
    <property type="match status" value="1"/>
</dbReference>
<feature type="domain" description="DUF6504" evidence="3">
    <location>
        <begin position="98"/>
        <end position="165"/>
    </location>
</feature>
<dbReference type="InterPro" id="IPR045443">
    <property type="entry name" value="DUF6504"/>
</dbReference>
<dbReference type="PANTHER" id="PTHR35369">
    <property type="entry name" value="BLR3025 PROTEIN-RELATED"/>
    <property type="match status" value="1"/>
</dbReference>
<evidence type="ECO:0000313" key="4">
    <source>
        <dbReference type="EMBL" id="QJE73682.1"/>
    </source>
</evidence>
<keyword evidence="1" id="KW-0227">DNA damage</keyword>
<dbReference type="EMBL" id="CP051775">
    <property type="protein sequence ID" value="QJE73682.1"/>
    <property type="molecule type" value="Genomic_DNA"/>
</dbReference>
<evidence type="ECO:0000256" key="1">
    <source>
        <dbReference type="ARBA" id="ARBA00022763"/>
    </source>
</evidence>
<dbReference type="Proteomes" id="UP000501891">
    <property type="component" value="Chromosome"/>
</dbReference>
<reference evidence="4" key="1">
    <citation type="submission" date="2020-04" db="EMBL/GenBank/DDBJ databases">
        <title>A desert anoxygenic phototrophic bacterium fixes CO2 using RubisCO under aerobic conditions.</title>
        <authorList>
            <person name="Tang K."/>
        </authorList>
    </citation>
    <scope>NUCLEOTIDE SEQUENCE [LARGE SCALE GENOMIC DNA]</scope>
    <source>
        <strain evidence="4">MIMtkB3</strain>
    </source>
</reference>
<evidence type="ECO:0000313" key="5">
    <source>
        <dbReference type="Proteomes" id="UP000501891"/>
    </source>
</evidence>
<name>A0A858R925_9PROT</name>
<evidence type="ECO:0000256" key="2">
    <source>
        <dbReference type="SAM" id="MobiDB-lite"/>
    </source>
</evidence>
<keyword evidence="5" id="KW-1185">Reference proteome</keyword>
<proteinExistence type="predicted"/>
<dbReference type="KEGG" id="acru:HHL28_11800"/>
<organism evidence="4 5">
    <name type="scientific">Aerophototrophica crusticola</name>
    <dbReference type="NCBI Taxonomy" id="1709002"/>
    <lineage>
        <taxon>Bacteria</taxon>
        <taxon>Pseudomonadati</taxon>
        <taxon>Pseudomonadota</taxon>
        <taxon>Alphaproteobacteria</taxon>
        <taxon>Rhodospirillales</taxon>
        <taxon>Rhodospirillaceae</taxon>
        <taxon>Aerophototrophica</taxon>
    </lineage>
</organism>
<dbReference type="AlphaFoldDB" id="A0A858R925"/>
<gene>
    <name evidence="4" type="ORF">HHL28_11800</name>
</gene>
<sequence length="184" mass="21194">MADLNTLPWTGPLRPAKPVRVRRVSLAPPVPELVDQVGSRLGLAQVRRPLPRESWWPERAVDLRPADAPADKEDSPAGEPRPWPADRPRPVRLLRRPEPIQVTAMVPDAPPAGFTWRGTPYRVRVAEGPERLSPEWWRRLNQPDAALRDYYRVEEQGGRRFWLYRLGLFDDPVPPTWYLHGVWG</sequence>
<feature type="region of interest" description="Disordered" evidence="2">
    <location>
        <begin position="66"/>
        <end position="90"/>
    </location>
</feature>
<evidence type="ECO:0000259" key="3">
    <source>
        <dbReference type="Pfam" id="PF20114"/>
    </source>
</evidence>
<accession>A0A858R925</accession>
<dbReference type="InterPro" id="IPR050356">
    <property type="entry name" value="SulA_CellDiv_inhibitor"/>
</dbReference>
<dbReference type="GO" id="GO:0006281">
    <property type="term" value="P:DNA repair"/>
    <property type="evidence" value="ECO:0007669"/>
    <property type="project" value="TreeGrafter"/>
</dbReference>
<protein>
    <recommendedName>
        <fullName evidence="3">DUF6504 domain-containing protein</fullName>
    </recommendedName>
</protein>
<dbReference type="Pfam" id="PF20114">
    <property type="entry name" value="DUF6504"/>
    <property type="match status" value="1"/>
</dbReference>